<keyword evidence="3" id="KW-0732">Signal</keyword>
<name>A0A072UAU8_MEDTR</name>
<dbReference type="Proteomes" id="UP000265566">
    <property type="component" value="Chromosome 6"/>
</dbReference>
<evidence type="ECO:0000313" key="7">
    <source>
        <dbReference type="EnsemblPlants" id="KEH26218"/>
    </source>
</evidence>
<evidence type="ECO:0000256" key="3">
    <source>
        <dbReference type="SAM" id="SignalP"/>
    </source>
</evidence>
<gene>
    <name evidence="7" type="primary">25496414</name>
    <name evidence="5" type="ordered locus">MTR_6g047900</name>
    <name evidence="6" type="ORF">MtrunA17_Chr6g0468621</name>
</gene>
<dbReference type="HOGENOM" id="CLU_142503_0_0_1"/>
<proteinExistence type="predicted"/>
<sequence length="134" mass="14977">MTYAKLATLAVFFLATLIIFPMKKVEADRCAMAVCSDSLKTCGSVYCVCIPNEYRCLPASYKDLVKIPGKNPNYCQSHVECKEKGRGSFCARYPSPNVDYGWCVASISEAEDFFFKLASKSTVTKDFLKMFEIA</sequence>
<evidence type="ECO:0000313" key="6">
    <source>
        <dbReference type="EMBL" id="RHN51444.1"/>
    </source>
</evidence>
<dbReference type="EMBL" id="CM001222">
    <property type="protein sequence ID" value="KEH26218.1"/>
    <property type="molecule type" value="Genomic_DNA"/>
</dbReference>
<dbReference type="Proteomes" id="UP000002051">
    <property type="component" value="Chromosome 6"/>
</dbReference>
<dbReference type="EMBL" id="PSQE01000006">
    <property type="protein sequence ID" value="RHN51444.1"/>
    <property type="molecule type" value="Genomic_DNA"/>
</dbReference>
<reference evidence="9" key="4">
    <citation type="journal article" date="2018" name="Nat. Plants">
        <title>Whole-genome landscape of Medicago truncatula symbiotic genes.</title>
        <authorList>
            <person name="Pecrix Y."/>
            <person name="Staton S.E."/>
            <person name="Sallet E."/>
            <person name="Lelandais-Briere C."/>
            <person name="Moreau S."/>
            <person name="Carrere S."/>
            <person name="Blein T."/>
            <person name="Jardinaud M.F."/>
            <person name="Latrasse D."/>
            <person name="Zouine M."/>
            <person name="Zahm M."/>
            <person name="Kreplak J."/>
            <person name="Mayjonade B."/>
            <person name="Satge C."/>
            <person name="Perez M."/>
            <person name="Cauet S."/>
            <person name="Marande W."/>
            <person name="Chantry-Darmon C."/>
            <person name="Lopez-Roques C."/>
            <person name="Bouchez O."/>
            <person name="Berard A."/>
            <person name="Debelle F."/>
            <person name="Munos S."/>
            <person name="Bendahmane A."/>
            <person name="Berges H."/>
            <person name="Niebel A."/>
            <person name="Buitink J."/>
            <person name="Frugier F."/>
            <person name="Benhamed M."/>
            <person name="Crespi M."/>
            <person name="Gouzy J."/>
            <person name="Gamas P."/>
        </authorList>
    </citation>
    <scope>NUCLEOTIDE SEQUENCE [LARGE SCALE GENOMIC DNA]</scope>
    <source>
        <strain evidence="9">cv. Jemalong A17</strain>
    </source>
</reference>
<organism evidence="5 8">
    <name type="scientific">Medicago truncatula</name>
    <name type="common">Barrel medic</name>
    <name type="synonym">Medicago tribuloides</name>
    <dbReference type="NCBI Taxonomy" id="3880"/>
    <lineage>
        <taxon>Eukaryota</taxon>
        <taxon>Viridiplantae</taxon>
        <taxon>Streptophyta</taxon>
        <taxon>Embryophyta</taxon>
        <taxon>Tracheophyta</taxon>
        <taxon>Spermatophyta</taxon>
        <taxon>Magnoliopsida</taxon>
        <taxon>eudicotyledons</taxon>
        <taxon>Gunneridae</taxon>
        <taxon>Pentapetalae</taxon>
        <taxon>rosids</taxon>
        <taxon>fabids</taxon>
        <taxon>Fabales</taxon>
        <taxon>Fabaceae</taxon>
        <taxon>Papilionoideae</taxon>
        <taxon>50 kb inversion clade</taxon>
        <taxon>NPAAA clade</taxon>
        <taxon>Hologalegina</taxon>
        <taxon>IRL clade</taxon>
        <taxon>Trifolieae</taxon>
        <taxon>Medicago</taxon>
    </lineage>
</organism>
<dbReference type="Gramene" id="rna35878">
    <property type="protein sequence ID" value="RHN51444.1"/>
    <property type="gene ID" value="gene35878"/>
</dbReference>
<accession>A0A072UAU8</accession>
<dbReference type="OrthoDB" id="1420895at2759"/>
<evidence type="ECO:0000313" key="5">
    <source>
        <dbReference type="EMBL" id="KEH26218.1"/>
    </source>
</evidence>
<reference evidence="6" key="5">
    <citation type="journal article" date="2018" name="Nat. Plants">
        <title>Whole-genome landscape of Medicago truncatula symbiotic genes.</title>
        <authorList>
            <person name="Pecrix Y."/>
            <person name="Gamas P."/>
            <person name="Carrere S."/>
        </authorList>
    </citation>
    <scope>NUCLEOTIDE SEQUENCE</scope>
    <source>
        <tissue evidence="6">Leaves</tissue>
    </source>
</reference>
<feature type="chain" id="PRO_5014499453" evidence="3">
    <location>
        <begin position="28"/>
        <end position="134"/>
    </location>
</feature>
<reference evidence="7" key="3">
    <citation type="submission" date="2015-04" db="UniProtKB">
        <authorList>
            <consortium name="EnsemblPlants"/>
        </authorList>
    </citation>
    <scope>IDENTIFICATION</scope>
    <source>
        <strain evidence="7">cv. Jemalong A17</strain>
    </source>
</reference>
<evidence type="ECO:0000313" key="9">
    <source>
        <dbReference type="Proteomes" id="UP000265566"/>
    </source>
</evidence>
<keyword evidence="2" id="KW-1015">Disulfide bond</keyword>
<dbReference type="AlphaFoldDB" id="A0A072UAU8"/>
<reference evidence="5 8" key="2">
    <citation type="journal article" date="2014" name="BMC Genomics">
        <title>An improved genome release (version Mt4.0) for the model legume Medicago truncatula.</title>
        <authorList>
            <person name="Tang H."/>
            <person name="Krishnakumar V."/>
            <person name="Bidwell S."/>
            <person name="Rosen B."/>
            <person name="Chan A."/>
            <person name="Zhou S."/>
            <person name="Gentzbittel L."/>
            <person name="Childs K.L."/>
            <person name="Yandell M."/>
            <person name="Gundlach H."/>
            <person name="Mayer K.F."/>
            <person name="Schwartz D.C."/>
            <person name="Town C.D."/>
        </authorList>
    </citation>
    <scope>GENOME REANNOTATION</scope>
    <source>
        <strain evidence="5">A17</strain>
        <strain evidence="7 8">cv. Jemalong A17</strain>
    </source>
</reference>
<dbReference type="KEGG" id="mtr:25496414"/>
<feature type="domain" description="Albumin I chain a" evidence="4">
    <location>
        <begin position="71"/>
        <end position="116"/>
    </location>
</feature>
<evidence type="ECO:0000256" key="2">
    <source>
        <dbReference type="ARBA" id="ARBA00023157"/>
    </source>
</evidence>
<dbReference type="InterPro" id="IPR032000">
    <property type="entry name" value="Albumin_I_a"/>
</dbReference>
<dbReference type="EnsemblPlants" id="KEH26218">
    <property type="protein sequence ID" value="KEH26218"/>
    <property type="gene ID" value="MTR_6g047900"/>
</dbReference>
<keyword evidence="1" id="KW-0960">Knottin</keyword>
<reference evidence="5 8" key="1">
    <citation type="journal article" date="2011" name="Nature">
        <title>The Medicago genome provides insight into the evolution of rhizobial symbioses.</title>
        <authorList>
            <person name="Young N.D."/>
            <person name="Debelle F."/>
            <person name="Oldroyd G.E."/>
            <person name="Geurts R."/>
            <person name="Cannon S.B."/>
            <person name="Udvardi M.K."/>
            <person name="Benedito V.A."/>
            <person name="Mayer K.F."/>
            <person name="Gouzy J."/>
            <person name="Schoof H."/>
            <person name="Van de Peer Y."/>
            <person name="Proost S."/>
            <person name="Cook D.R."/>
            <person name="Meyers B.C."/>
            <person name="Spannagl M."/>
            <person name="Cheung F."/>
            <person name="De Mita S."/>
            <person name="Krishnakumar V."/>
            <person name="Gundlach H."/>
            <person name="Zhou S."/>
            <person name="Mudge J."/>
            <person name="Bharti A.K."/>
            <person name="Murray J.D."/>
            <person name="Naoumkina M.A."/>
            <person name="Rosen B."/>
            <person name="Silverstein K.A."/>
            <person name="Tang H."/>
            <person name="Rombauts S."/>
            <person name="Zhao P.X."/>
            <person name="Zhou P."/>
            <person name="Barbe V."/>
            <person name="Bardou P."/>
            <person name="Bechner M."/>
            <person name="Bellec A."/>
            <person name="Berger A."/>
            <person name="Berges H."/>
            <person name="Bidwell S."/>
            <person name="Bisseling T."/>
            <person name="Choisne N."/>
            <person name="Couloux A."/>
            <person name="Denny R."/>
            <person name="Deshpande S."/>
            <person name="Dai X."/>
            <person name="Doyle J.J."/>
            <person name="Dudez A.M."/>
            <person name="Farmer A.D."/>
            <person name="Fouteau S."/>
            <person name="Franken C."/>
            <person name="Gibelin C."/>
            <person name="Gish J."/>
            <person name="Goldstein S."/>
            <person name="Gonzalez A.J."/>
            <person name="Green P.J."/>
            <person name="Hallab A."/>
            <person name="Hartog M."/>
            <person name="Hua A."/>
            <person name="Humphray S.J."/>
            <person name="Jeong D.H."/>
            <person name="Jing Y."/>
            <person name="Jocker A."/>
            <person name="Kenton S.M."/>
            <person name="Kim D.J."/>
            <person name="Klee K."/>
            <person name="Lai H."/>
            <person name="Lang C."/>
            <person name="Lin S."/>
            <person name="Macmil S.L."/>
            <person name="Magdelenat G."/>
            <person name="Matthews L."/>
            <person name="McCorrison J."/>
            <person name="Monaghan E.L."/>
            <person name="Mun J.H."/>
            <person name="Najar F.Z."/>
            <person name="Nicholson C."/>
            <person name="Noirot C."/>
            <person name="O'Bleness M."/>
            <person name="Paule C.R."/>
            <person name="Poulain J."/>
            <person name="Prion F."/>
            <person name="Qin B."/>
            <person name="Qu C."/>
            <person name="Retzel E.F."/>
            <person name="Riddle C."/>
            <person name="Sallet E."/>
            <person name="Samain S."/>
            <person name="Samson N."/>
            <person name="Sanders I."/>
            <person name="Saurat O."/>
            <person name="Scarpelli C."/>
            <person name="Schiex T."/>
            <person name="Segurens B."/>
            <person name="Severin A.J."/>
            <person name="Sherrier D.J."/>
            <person name="Shi R."/>
            <person name="Sims S."/>
            <person name="Singer S.R."/>
            <person name="Sinharoy S."/>
            <person name="Sterck L."/>
            <person name="Viollet A."/>
            <person name="Wang B.B."/>
            <person name="Wang K."/>
            <person name="Wang M."/>
            <person name="Wang X."/>
            <person name="Warfsmann J."/>
            <person name="Weissenbach J."/>
            <person name="White D.D."/>
            <person name="White J.D."/>
            <person name="Wiley G.B."/>
            <person name="Wincker P."/>
            <person name="Xing Y."/>
            <person name="Yang L."/>
            <person name="Yao Z."/>
            <person name="Ying F."/>
            <person name="Zhai J."/>
            <person name="Zhou L."/>
            <person name="Zuber A."/>
            <person name="Denarie J."/>
            <person name="Dixon R.A."/>
            <person name="May G.D."/>
            <person name="Schwartz D.C."/>
            <person name="Rogers J."/>
            <person name="Quetier F."/>
            <person name="Town C.D."/>
            <person name="Roe B.A."/>
        </authorList>
    </citation>
    <scope>NUCLEOTIDE SEQUENCE [LARGE SCALE GENOMIC DNA]</scope>
    <source>
        <strain evidence="5">A17</strain>
        <strain evidence="7 8">cv. Jemalong A17</strain>
    </source>
</reference>
<feature type="signal peptide" evidence="3">
    <location>
        <begin position="1"/>
        <end position="27"/>
    </location>
</feature>
<evidence type="ECO:0000313" key="8">
    <source>
        <dbReference type="Proteomes" id="UP000002051"/>
    </source>
</evidence>
<evidence type="ECO:0000256" key="1">
    <source>
        <dbReference type="ARBA" id="ARBA00022854"/>
    </source>
</evidence>
<evidence type="ECO:0000259" key="4">
    <source>
        <dbReference type="Pfam" id="PF16720"/>
    </source>
</evidence>
<protein>
    <submittedName>
        <fullName evidence="5">Leginsulin/Albumin-1</fullName>
    </submittedName>
    <submittedName>
        <fullName evidence="6">Putative albumin I chain a</fullName>
    </submittedName>
</protein>
<keyword evidence="8" id="KW-1185">Reference proteome</keyword>
<dbReference type="Pfam" id="PF16720">
    <property type="entry name" value="Albumin_I_a"/>
    <property type="match status" value="1"/>
</dbReference>